<keyword evidence="13" id="KW-1185">Reference proteome</keyword>
<evidence type="ECO:0000256" key="1">
    <source>
        <dbReference type="ARBA" id="ARBA00004496"/>
    </source>
</evidence>
<comment type="caution">
    <text evidence="12">The sequence shown here is derived from an EMBL/GenBank/DDBJ whole genome shotgun (WGS) entry which is preliminary data.</text>
</comment>
<feature type="domain" description="Lactate/malate dehydrogenase N-terminal" evidence="10">
    <location>
        <begin position="87"/>
        <end position="224"/>
    </location>
</feature>
<reference evidence="12" key="1">
    <citation type="journal article" date="2021" name="Cell">
        <title>Tracing the genetic footprints of vertebrate landing in non-teleost ray-finned fishes.</title>
        <authorList>
            <person name="Bi X."/>
            <person name="Wang K."/>
            <person name="Yang L."/>
            <person name="Pan H."/>
            <person name="Jiang H."/>
            <person name="Wei Q."/>
            <person name="Fang M."/>
            <person name="Yu H."/>
            <person name="Zhu C."/>
            <person name="Cai Y."/>
            <person name="He Y."/>
            <person name="Gan X."/>
            <person name="Zeng H."/>
            <person name="Yu D."/>
            <person name="Zhu Y."/>
            <person name="Jiang H."/>
            <person name="Qiu Q."/>
            <person name="Yang H."/>
            <person name="Zhang Y.E."/>
            <person name="Wang W."/>
            <person name="Zhu M."/>
            <person name="He S."/>
            <person name="Zhang G."/>
        </authorList>
    </citation>
    <scope>NUCLEOTIDE SEQUENCE</scope>
    <source>
        <strain evidence="12">Pddl_001</strain>
    </source>
</reference>
<dbReference type="PRINTS" id="PR00086">
    <property type="entry name" value="LLDHDRGNASE"/>
</dbReference>
<dbReference type="InterPro" id="IPR001557">
    <property type="entry name" value="L-lactate/malate_DH"/>
</dbReference>
<feature type="domain" description="Lactate/malate dehydrogenase C-terminal" evidence="11">
    <location>
        <begin position="227"/>
        <end position="390"/>
    </location>
</feature>
<feature type="non-terminal residue" evidence="12">
    <location>
        <position position="1"/>
    </location>
</feature>
<proteinExistence type="inferred from homology"/>
<evidence type="ECO:0000256" key="9">
    <source>
        <dbReference type="RuleBase" id="RU000496"/>
    </source>
</evidence>
<comment type="subunit">
    <text evidence="4">Homotetramer.</text>
</comment>
<evidence type="ECO:0000313" key="13">
    <source>
        <dbReference type="Proteomes" id="UP001166093"/>
    </source>
</evidence>
<organism evidence="12 13">
    <name type="scientific">Polyodon spathula</name>
    <name type="common">North American paddlefish</name>
    <name type="synonym">Squalus spathula</name>
    <dbReference type="NCBI Taxonomy" id="7913"/>
    <lineage>
        <taxon>Eukaryota</taxon>
        <taxon>Metazoa</taxon>
        <taxon>Chordata</taxon>
        <taxon>Craniata</taxon>
        <taxon>Vertebrata</taxon>
        <taxon>Euteleostomi</taxon>
        <taxon>Actinopterygii</taxon>
        <taxon>Chondrostei</taxon>
        <taxon>Acipenseriformes</taxon>
        <taxon>Polyodontidae</taxon>
        <taxon>Polyodon</taxon>
    </lineage>
</organism>
<accession>A0ABS2XMZ7</accession>
<dbReference type="InterPro" id="IPR015955">
    <property type="entry name" value="Lactate_DH/Glyco_Ohase_4_C"/>
</dbReference>
<dbReference type="InterPro" id="IPR001236">
    <property type="entry name" value="Lactate/malate_DH_N"/>
</dbReference>
<dbReference type="InterPro" id="IPR011304">
    <property type="entry name" value="L-lactate_DH"/>
</dbReference>
<comment type="catalytic activity">
    <reaction evidence="9">
        <text>(S)-lactate + NAD(+) = pyruvate + NADH + H(+)</text>
        <dbReference type="Rhea" id="RHEA:23444"/>
        <dbReference type="ChEBI" id="CHEBI:15361"/>
        <dbReference type="ChEBI" id="CHEBI:15378"/>
        <dbReference type="ChEBI" id="CHEBI:16651"/>
        <dbReference type="ChEBI" id="CHEBI:57540"/>
        <dbReference type="ChEBI" id="CHEBI:57945"/>
        <dbReference type="EC" id="1.1.1.27"/>
    </reaction>
</comment>
<dbReference type="InterPro" id="IPR036291">
    <property type="entry name" value="NAD(P)-bd_dom_sf"/>
</dbReference>
<dbReference type="PANTHER" id="PTHR43128:SF2">
    <property type="entry name" value="L-LACTATE DEHYDROGENASE B CHAIN"/>
    <property type="match status" value="1"/>
</dbReference>
<dbReference type="InterPro" id="IPR018177">
    <property type="entry name" value="L-lactate_DH_AS"/>
</dbReference>
<keyword evidence="7 9" id="KW-0560">Oxidoreductase</keyword>
<evidence type="ECO:0000256" key="2">
    <source>
        <dbReference type="ARBA" id="ARBA00004843"/>
    </source>
</evidence>
<evidence type="ECO:0000259" key="11">
    <source>
        <dbReference type="Pfam" id="PF02866"/>
    </source>
</evidence>
<keyword evidence="8 9" id="KW-0520">NAD</keyword>
<dbReference type="NCBIfam" id="TIGR01771">
    <property type="entry name" value="L-LDH-NAD"/>
    <property type="match status" value="1"/>
</dbReference>
<evidence type="ECO:0000256" key="8">
    <source>
        <dbReference type="ARBA" id="ARBA00023027"/>
    </source>
</evidence>
<dbReference type="SUPFAM" id="SSF51735">
    <property type="entry name" value="NAD(P)-binding Rossmann-fold domains"/>
    <property type="match status" value="1"/>
</dbReference>
<dbReference type="PANTHER" id="PTHR43128">
    <property type="entry name" value="L-2-HYDROXYCARBOXYLATE DEHYDROGENASE (NAD(P)(+))"/>
    <property type="match status" value="1"/>
</dbReference>
<evidence type="ECO:0000256" key="6">
    <source>
        <dbReference type="ARBA" id="ARBA00022490"/>
    </source>
</evidence>
<dbReference type="Proteomes" id="UP001166093">
    <property type="component" value="Unassembled WGS sequence"/>
</dbReference>
<feature type="non-terminal residue" evidence="12">
    <location>
        <position position="396"/>
    </location>
</feature>
<dbReference type="Gene3D" id="3.40.50.720">
    <property type="entry name" value="NAD(P)-binding Rossmann-like Domain"/>
    <property type="match status" value="1"/>
</dbReference>
<evidence type="ECO:0000256" key="7">
    <source>
        <dbReference type="ARBA" id="ARBA00023002"/>
    </source>
</evidence>
<dbReference type="Pfam" id="PF02866">
    <property type="entry name" value="Ldh_1_C"/>
    <property type="match status" value="1"/>
</dbReference>
<dbReference type="Pfam" id="PF00056">
    <property type="entry name" value="Ldh_1_N"/>
    <property type="match status" value="1"/>
</dbReference>
<sequence>MKVIKNTATQLTVSSLNGSVHLRQFQKENHSLGWALAESHQPNQIQWECMHPGLELRQNSIYNTMATVKDKLIQEVNPGEPVVARSKVTIVGVGQVGMACAISILQANIADDVTLIDVMEDKLKGEVMDLQHGSLFLKSTITAAKDYSDTANSKLCVITAGVRQKEGESRLNLVQRNVEVFKHIIPNLAKYSPDAILLVVSNPVDILTYVAWKLSGFPSHRVLGSGTNLDSARFRFLIGEKLKINSTSVHGYIIGEHGDSSVPVWSGTNVAGVSLQSLNPNLDTGMDPEEWKNVHKQVVESAYEVIKLKGYTSWAIGLSVSSLAQSILKNLRIVHPVSCLIKDMHGIKEDVFLSLPCVLGSSGVCGVLKQPLKESETARLKKSSETLWAVQKELKL</sequence>
<evidence type="ECO:0000256" key="4">
    <source>
        <dbReference type="ARBA" id="ARBA00011881"/>
    </source>
</evidence>
<protein>
    <recommendedName>
        <fullName evidence="5 9">L-lactate dehydrogenase</fullName>
        <ecNumber evidence="5 9">1.1.1.27</ecNumber>
    </recommendedName>
</protein>
<name>A0ABS2XMZ7_POLSP</name>
<evidence type="ECO:0000256" key="5">
    <source>
        <dbReference type="ARBA" id="ARBA00012967"/>
    </source>
</evidence>
<dbReference type="PROSITE" id="PS00064">
    <property type="entry name" value="L_LDH"/>
    <property type="match status" value="1"/>
</dbReference>
<comment type="similarity">
    <text evidence="3">Belongs to the LDH/MDH superfamily. LDH family.</text>
</comment>
<dbReference type="Gene3D" id="3.90.110.10">
    <property type="entry name" value="Lactate dehydrogenase/glycoside hydrolase, family 4, C-terminal"/>
    <property type="match status" value="1"/>
</dbReference>
<dbReference type="InterPro" id="IPR022383">
    <property type="entry name" value="Lactate/malate_DH_C"/>
</dbReference>
<keyword evidence="6" id="KW-0963">Cytoplasm</keyword>
<evidence type="ECO:0000313" key="12">
    <source>
        <dbReference type="EMBL" id="MBN3275568.1"/>
    </source>
</evidence>
<evidence type="ECO:0000256" key="3">
    <source>
        <dbReference type="ARBA" id="ARBA00006054"/>
    </source>
</evidence>
<dbReference type="EC" id="1.1.1.27" evidence="5 9"/>
<dbReference type="CDD" id="cd05293">
    <property type="entry name" value="LDH_1"/>
    <property type="match status" value="1"/>
</dbReference>
<dbReference type="EMBL" id="JAAWVQ010051911">
    <property type="protein sequence ID" value="MBN3275568.1"/>
    <property type="molecule type" value="Genomic_DNA"/>
</dbReference>
<evidence type="ECO:0000259" key="10">
    <source>
        <dbReference type="Pfam" id="PF00056"/>
    </source>
</evidence>
<dbReference type="SUPFAM" id="SSF56327">
    <property type="entry name" value="LDH C-terminal domain-like"/>
    <property type="match status" value="1"/>
</dbReference>
<gene>
    <name evidence="12" type="primary">Ldha_2</name>
    <name evidence="12" type="ORF">GTO93_0021465</name>
</gene>
<comment type="pathway">
    <text evidence="2 9">Fermentation; pyruvate fermentation to lactate; (S)-lactate from pyruvate: step 1/1.</text>
</comment>
<comment type="subcellular location">
    <subcellularLocation>
        <location evidence="1">Cytoplasm</location>
    </subcellularLocation>
</comment>
<dbReference type="HAMAP" id="MF_00488">
    <property type="entry name" value="Lactate_dehydrog"/>
    <property type="match status" value="1"/>
</dbReference>